<evidence type="ECO:0000256" key="1">
    <source>
        <dbReference type="ARBA" id="ARBA00022857"/>
    </source>
</evidence>
<dbReference type="GeneID" id="17087244"/>
<dbReference type="KEGG" id="gsl:Gasu_41010"/>
<dbReference type="FunFam" id="3.20.20.100:FF:000005">
    <property type="entry name" value="NADP(H)-dependent aldo-keto reductase"/>
    <property type="match status" value="1"/>
</dbReference>
<sequence length="372" mass="42316">MATSTPDSAVRTDWKYTTLGDSQLVVSQVCLGTMTFGKQNSEQEAHQLLDYAVDQGINFIDTAELYPVPVEAETQGRTEVFIGNWLKKRARDKLVVASKICGAGRDIRHIRGGPRVDKRNVMEGIEGILRRLQTDYIDLLQIHWPDRYVPLFGQCRYDWKQERPCVPIEEQLYYLQMLITQGKVRYIGLSNETAWGVTEFVRCARQHGLAKVISIQNSYSLLHREFECALAEVCSPSHTNVPLLAYSPLAGGVLTGKYCGGQIPKASRFSLFPQYMKRFHSSLALEAVEQYYQVAKKYGMTLTQLALGWCKHQPFIASTIIGATNRKQLEENIQVFCKDWITEVCIRGNRRRNQSNIYAMEGSIFISLELLL</sequence>
<organism evidence="4 5">
    <name type="scientific">Galdieria sulphuraria</name>
    <name type="common">Red alga</name>
    <dbReference type="NCBI Taxonomy" id="130081"/>
    <lineage>
        <taxon>Eukaryota</taxon>
        <taxon>Rhodophyta</taxon>
        <taxon>Bangiophyceae</taxon>
        <taxon>Galdieriales</taxon>
        <taxon>Galdieriaceae</taxon>
        <taxon>Galdieria</taxon>
    </lineage>
</organism>
<keyword evidence="2" id="KW-0560">Oxidoreductase</keyword>
<accession>M2XEL6</accession>
<dbReference type="GO" id="GO:0016491">
    <property type="term" value="F:oxidoreductase activity"/>
    <property type="evidence" value="ECO:0007669"/>
    <property type="project" value="UniProtKB-KW"/>
</dbReference>
<evidence type="ECO:0000313" key="4">
    <source>
        <dbReference type="EMBL" id="EME28407.1"/>
    </source>
</evidence>
<dbReference type="Proteomes" id="UP000030680">
    <property type="component" value="Unassembled WGS sequence"/>
</dbReference>
<dbReference type="STRING" id="130081.M2XEL6"/>
<proteinExistence type="predicted"/>
<dbReference type="PANTHER" id="PTHR43364:SF4">
    <property type="entry name" value="NAD(P)-LINKED OXIDOREDUCTASE SUPERFAMILY PROTEIN"/>
    <property type="match status" value="1"/>
</dbReference>
<dbReference type="eggNOG" id="KOG1575">
    <property type="taxonomic scope" value="Eukaryota"/>
</dbReference>
<dbReference type="InterPro" id="IPR023210">
    <property type="entry name" value="NADP_OxRdtase_dom"/>
</dbReference>
<dbReference type="InterPro" id="IPR050523">
    <property type="entry name" value="AKR_Detox_Biosynth"/>
</dbReference>
<evidence type="ECO:0000256" key="2">
    <source>
        <dbReference type="ARBA" id="ARBA00023002"/>
    </source>
</evidence>
<protein>
    <submittedName>
        <fullName evidence="4">Aldo/keto reductase isoform 2</fullName>
    </submittedName>
</protein>
<dbReference type="PANTHER" id="PTHR43364">
    <property type="entry name" value="NADH-SPECIFIC METHYLGLYOXAL REDUCTASE-RELATED"/>
    <property type="match status" value="1"/>
</dbReference>
<keyword evidence="5" id="KW-1185">Reference proteome</keyword>
<evidence type="ECO:0000313" key="5">
    <source>
        <dbReference type="Proteomes" id="UP000030680"/>
    </source>
</evidence>
<dbReference type="CDD" id="cd19094">
    <property type="entry name" value="AKR_Tas-like"/>
    <property type="match status" value="1"/>
</dbReference>
<gene>
    <name evidence="4" type="ORF">Gasu_41010</name>
</gene>
<dbReference type="RefSeq" id="XP_005704927.1">
    <property type="nucleotide sequence ID" value="XM_005704870.1"/>
</dbReference>
<evidence type="ECO:0000259" key="3">
    <source>
        <dbReference type="Pfam" id="PF00248"/>
    </source>
</evidence>
<dbReference type="InterPro" id="IPR036812">
    <property type="entry name" value="NAD(P)_OxRdtase_dom_sf"/>
</dbReference>
<dbReference type="SUPFAM" id="SSF51430">
    <property type="entry name" value="NAD(P)-linked oxidoreductase"/>
    <property type="match status" value="1"/>
</dbReference>
<dbReference type="Gene3D" id="3.20.20.100">
    <property type="entry name" value="NADP-dependent oxidoreductase domain"/>
    <property type="match status" value="1"/>
</dbReference>
<dbReference type="OrthoDB" id="2310150at2759"/>
<dbReference type="Gramene" id="EME28407">
    <property type="protein sequence ID" value="EME28407"/>
    <property type="gene ID" value="Gasu_41010"/>
</dbReference>
<dbReference type="EMBL" id="KB454520">
    <property type="protein sequence ID" value="EME28407.1"/>
    <property type="molecule type" value="Genomic_DNA"/>
</dbReference>
<dbReference type="AlphaFoldDB" id="M2XEL6"/>
<dbReference type="Pfam" id="PF00248">
    <property type="entry name" value="Aldo_ket_red"/>
    <property type="match status" value="1"/>
</dbReference>
<feature type="domain" description="NADP-dependent oxidoreductase" evidence="3">
    <location>
        <begin position="29"/>
        <end position="336"/>
    </location>
</feature>
<reference evidence="5" key="1">
    <citation type="journal article" date="2013" name="Science">
        <title>Gene transfer from bacteria and archaea facilitated evolution of an extremophilic eukaryote.</title>
        <authorList>
            <person name="Schonknecht G."/>
            <person name="Chen W.H."/>
            <person name="Ternes C.M."/>
            <person name="Barbier G.G."/>
            <person name="Shrestha R.P."/>
            <person name="Stanke M."/>
            <person name="Brautigam A."/>
            <person name="Baker B.J."/>
            <person name="Banfield J.F."/>
            <person name="Garavito R.M."/>
            <person name="Carr K."/>
            <person name="Wilkerson C."/>
            <person name="Rensing S.A."/>
            <person name="Gagneul D."/>
            <person name="Dickenson N.E."/>
            <person name="Oesterhelt C."/>
            <person name="Lercher M.J."/>
            <person name="Weber A.P."/>
        </authorList>
    </citation>
    <scope>NUCLEOTIDE SEQUENCE [LARGE SCALE GENOMIC DNA]</scope>
    <source>
        <strain evidence="5">074W</strain>
    </source>
</reference>
<name>M2XEL6_GALSU</name>
<keyword evidence="1" id="KW-0521">NADP</keyword>
<dbReference type="OMA" id="EPYQPHE"/>